<dbReference type="GO" id="GO:0050840">
    <property type="term" value="F:extracellular matrix binding"/>
    <property type="evidence" value="ECO:0007669"/>
    <property type="project" value="TreeGrafter"/>
</dbReference>
<dbReference type="InterPro" id="IPR011992">
    <property type="entry name" value="EF-hand-dom_pair"/>
</dbReference>
<dbReference type="EMBL" id="CAJFCJ010000015">
    <property type="protein sequence ID" value="CAD5121864.1"/>
    <property type="molecule type" value="Genomic_DNA"/>
</dbReference>
<feature type="region of interest" description="Disordered" evidence="8">
    <location>
        <begin position="1"/>
        <end position="22"/>
    </location>
</feature>
<dbReference type="InterPro" id="IPR018247">
    <property type="entry name" value="EF_Hand_1_Ca_BS"/>
</dbReference>
<dbReference type="GO" id="GO:0005615">
    <property type="term" value="C:extracellular space"/>
    <property type="evidence" value="ECO:0007669"/>
    <property type="project" value="TreeGrafter"/>
</dbReference>
<name>A0A7I8W505_9ANNE</name>
<dbReference type="InterPro" id="IPR051950">
    <property type="entry name" value="Dev_reg/Prot_inhib"/>
</dbReference>
<evidence type="ECO:0000256" key="8">
    <source>
        <dbReference type="SAM" id="MobiDB-lite"/>
    </source>
</evidence>
<dbReference type="Pfam" id="PF10591">
    <property type="entry name" value="SPARC_Ca_bdg"/>
    <property type="match status" value="2"/>
</dbReference>
<dbReference type="GO" id="GO:0005509">
    <property type="term" value="F:calcium ion binding"/>
    <property type="evidence" value="ECO:0007669"/>
    <property type="project" value="InterPro"/>
</dbReference>
<dbReference type="InterPro" id="IPR036857">
    <property type="entry name" value="Thyroglobulin_1_sf"/>
</dbReference>
<dbReference type="PROSITE" id="PS00018">
    <property type="entry name" value="EF_HAND_1"/>
    <property type="match status" value="2"/>
</dbReference>
<evidence type="ECO:0000256" key="6">
    <source>
        <dbReference type="ARBA" id="ARBA00023180"/>
    </source>
</evidence>
<gene>
    <name evidence="10" type="ORF">DGYR_LOCUS9761</name>
</gene>
<evidence type="ECO:0000256" key="2">
    <source>
        <dbReference type="ARBA" id="ARBA00022525"/>
    </source>
</evidence>
<dbReference type="GO" id="GO:0030198">
    <property type="term" value="P:extracellular matrix organization"/>
    <property type="evidence" value="ECO:0007669"/>
    <property type="project" value="TreeGrafter"/>
</dbReference>
<dbReference type="PANTHER" id="PTHR12352:SF30">
    <property type="entry name" value="FI05255P"/>
    <property type="match status" value="1"/>
</dbReference>
<evidence type="ECO:0000256" key="1">
    <source>
        <dbReference type="ARBA" id="ARBA00004613"/>
    </source>
</evidence>
<keyword evidence="11" id="KW-1185">Reference proteome</keyword>
<evidence type="ECO:0000256" key="3">
    <source>
        <dbReference type="ARBA" id="ARBA00022737"/>
    </source>
</evidence>
<accession>A0A7I8W505</accession>
<dbReference type="InterPro" id="IPR000716">
    <property type="entry name" value="Thyroglobulin_1"/>
</dbReference>
<keyword evidence="4" id="KW-0106">Calcium</keyword>
<evidence type="ECO:0000256" key="7">
    <source>
        <dbReference type="PROSITE-ProRule" id="PRU00500"/>
    </source>
</evidence>
<dbReference type="Gene3D" id="1.10.238.10">
    <property type="entry name" value="EF-hand"/>
    <property type="match status" value="2"/>
</dbReference>
<feature type="domain" description="Thyroglobulin type-1" evidence="9">
    <location>
        <begin position="204"/>
        <end position="271"/>
    </location>
</feature>
<dbReference type="AlphaFoldDB" id="A0A7I8W505"/>
<keyword evidence="3" id="KW-0677">Repeat</keyword>
<dbReference type="CDD" id="cd00191">
    <property type="entry name" value="TY"/>
    <property type="match status" value="2"/>
</dbReference>
<dbReference type="Proteomes" id="UP000549394">
    <property type="component" value="Unassembled WGS sequence"/>
</dbReference>
<dbReference type="SMART" id="SM00211">
    <property type="entry name" value="TY"/>
    <property type="match status" value="2"/>
</dbReference>
<feature type="domain" description="Thyroglobulin type-1" evidence="9">
    <location>
        <begin position="4"/>
        <end position="78"/>
    </location>
</feature>
<organism evidence="10 11">
    <name type="scientific">Dimorphilus gyrociliatus</name>
    <dbReference type="NCBI Taxonomy" id="2664684"/>
    <lineage>
        <taxon>Eukaryota</taxon>
        <taxon>Metazoa</taxon>
        <taxon>Spiralia</taxon>
        <taxon>Lophotrochozoa</taxon>
        <taxon>Annelida</taxon>
        <taxon>Polychaeta</taxon>
        <taxon>Polychaeta incertae sedis</taxon>
        <taxon>Dinophilidae</taxon>
        <taxon>Dimorphilus</taxon>
    </lineage>
</organism>
<evidence type="ECO:0000256" key="4">
    <source>
        <dbReference type="ARBA" id="ARBA00022837"/>
    </source>
</evidence>
<comment type="subcellular location">
    <subcellularLocation>
        <location evidence="1">Secreted</location>
    </subcellularLocation>
</comment>
<dbReference type="SUPFAM" id="SSF47473">
    <property type="entry name" value="EF-hand"/>
    <property type="match status" value="2"/>
</dbReference>
<evidence type="ECO:0000313" key="10">
    <source>
        <dbReference type="EMBL" id="CAD5121864.1"/>
    </source>
</evidence>
<dbReference type="PROSITE" id="PS00484">
    <property type="entry name" value="THYROGLOBULIN_1_1"/>
    <property type="match status" value="1"/>
</dbReference>
<dbReference type="Pfam" id="PF00086">
    <property type="entry name" value="Thyroglobulin_1"/>
    <property type="match status" value="2"/>
</dbReference>
<dbReference type="Gene3D" id="4.10.800.10">
    <property type="entry name" value="Thyroglobulin type-1"/>
    <property type="match status" value="2"/>
</dbReference>
<keyword evidence="6" id="KW-0325">Glycoprotein</keyword>
<dbReference type="InterPro" id="IPR019577">
    <property type="entry name" value="SPARC/Testican_Ca-bd-dom"/>
</dbReference>
<sequence length="384" mass="44994">MSVNSKCVQARKSAQDKRKRNQKVHVPECVENGRYAPKQCFMSYCWCVTPKGEIIPKTSSKRRSSCNKNENKRKRSECPVKKRIRFNKQLMRRLKLQEGVQSKSLAFDLKFKRLDLNRDNKLMKKEFRRFVSSIRKLVRPRICSRTMFAYCDANADRRVVKSEWRNCLDPSRARSLFLLNKKKKHSFAILLTTKNSKDLSSKKTTNCSKDRTNAIKEHNLYPPANVFIPDCEGDMFSTIQCHNSTGYCWCAYRTTGLAVPRTVRKGRPENCKIKMALENCTSADLNEYLSKIITKANRTVSDVKNTSTFLQLHKQADLNNNNKIDKREWRVLRKLIKIGKKRLRDCRRNFLIFCDDDNNKEITLEEWLACTRLTNEYMKLPGSF</sequence>
<proteinExistence type="predicted"/>
<protein>
    <recommendedName>
        <fullName evidence="9">Thyroglobulin type-1 domain-containing protein</fullName>
    </recommendedName>
</protein>
<dbReference type="OrthoDB" id="5986054at2759"/>
<evidence type="ECO:0000313" key="11">
    <source>
        <dbReference type="Proteomes" id="UP000549394"/>
    </source>
</evidence>
<evidence type="ECO:0000256" key="5">
    <source>
        <dbReference type="ARBA" id="ARBA00023157"/>
    </source>
</evidence>
<evidence type="ECO:0000259" key="9">
    <source>
        <dbReference type="PROSITE" id="PS51162"/>
    </source>
</evidence>
<dbReference type="PANTHER" id="PTHR12352">
    <property type="entry name" value="SECRETED MODULAR CALCIUM-BINDING PROTEIN"/>
    <property type="match status" value="1"/>
</dbReference>
<keyword evidence="2" id="KW-0964">Secreted</keyword>
<dbReference type="GO" id="GO:0005604">
    <property type="term" value="C:basement membrane"/>
    <property type="evidence" value="ECO:0007669"/>
    <property type="project" value="TreeGrafter"/>
</dbReference>
<feature type="disulfide bond" evidence="7">
    <location>
        <begin position="241"/>
        <end position="248"/>
    </location>
</feature>
<comment type="caution">
    <text evidence="7">Lacks conserved residue(s) required for the propagation of feature annotation.</text>
</comment>
<dbReference type="SUPFAM" id="SSF57610">
    <property type="entry name" value="Thyroglobulin type-1 domain"/>
    <property type="match status" value="2"/>
</dbReference>
<keyword evidence="5 7" id="KW-1015">Disulfide bond</keyword>
<reference evidence="10 11" key="1">
    <citation type="submission" date="2020-08" db="EMBL/GenBank/DDBJ databases">
        <authorList>
            <person name="Hejnol A."/>
        </authorList>
    </citation>
    <scope>NUCLEOTIDE SEQUENCE [LARGE SCALE GENOMIC DNA]</scope>
</reference>
<comment type="caution">
    <text evidence="10">The sequence shown here is derived from an EMBL/GenBank/DDBJ whole genome shotgun (WGS) entry which is preliminary data.</text>
</comment>
<dbReference type="GO" id="GO:0008201">
    <property type="term" value="F:heparin binding"/>
    <property type="evidence" value="ECO:0007669"/>
    <property type="project" value="TreeGrafter"/>
</dbReference>
<dbReference type="PROSITE" id="PS51162">
    <property type="entry name" value="THYROGLOBULIN_1_2"/>
    <property type="match status" value="2"/>
</dbReference>